<gene>
    <name evidence="2" type="ORF">NCGR_LOCUS12093</name>
</gene>
<reference evidence="2" key="1">
    <citation type="submission" date="2020-10" db="EMBL/GenBank/DDBJ databases">
        <authorList>
            <person name="Han B."/>
            <person name="Lu T."/>
            <person name="Zhao Q."/>
            <person name="Huang X."/>
            <person name="Zhao Y."/>
        </authorList>
    </citation>
    <scope>NUCLEOTIDE SEQUENCE</scope>
</reference>
<sequence length="195" mass="21791">MSVCPSVCVCVLLFFWCGCVSVFVGAVSLTATDVRYLPASPAKIQEFSKFGAIKSGGKVKCQDNVFVQLICTIQYRVVKENADDAFYELQNPQQQIQAYVFDDYGYNIEHILMVDIIPDAAVLKAMNDINADMLSYQSDNDHSRLPSPTSMKPTIRGEVGVACRLRVHVYMLEMPRRQIGLKGDLCLNYAAFVEI</sequence>
<evidence type="ECO:0000313" key="2">
    <source>
        <dbReference type="EMBL" id="CAD6218172.1"/>
    </source>
</evidence>
<accession>A0A811MYW3</accession>
<dbReference type="Proteomes" id="UP000604825">
    <property type="component" value="Unassembled WGS sequence"/>
</dbReference>
<comment type="caution">
    <text evidence="2">The sequence shown here is derived from an EMBL/GenBank/DDBJ whole genome shotgun (WGS) entry which is preliminary data.</text>
</comment>
<feature type="signal peptide" evidence="1">
    <location>
        <begin position="1"/>
        <end position="21"/>
    </location>
</feature>
<organism evidence="2 3">
    <name type="scientific">Miscanthus lutarioriparius</name>
    <dbReference type="NCBI Taxonomy" id="422564"/>
    <lineage>
        <taxon>Eukaryota</taxon>
        <taxon>Viridiplantae</taxon>
        <taxon>Streptophyta</taxon>
        <taxon>Embryophyta</taxon>
        <taxon>Tracheophyta</taxon>
        <taxon>Spermatophyta</taxon>
        <taxon>Magnoliopsida</taxon>
        <taxon>Liliopsida</taxon>
        <taxon>Poales</taxon>
        <taxon>Poaceae</taxon>
        <taxon>PACMAD clade</taxon>
        <taxon>Panicoideae</taxon>
        <taxon>Andropogonodae</taxon>
        <taxon>Andropogoneae</taxon>
        <taxon>Saccharinae</taxon>
        <taxon>Miscanthus</taxon>
    </lineage>
</organism>
<keyword evidence="3" id="KW-1185">Reference proteome</keyword>
<dbReference type="PANTHER" id="PTHR43327">
    <property type="entry name" value="STOMATIN-LIKE PROTEIN 2, MITOCHONDRIAL"/>
    <property type="match status" value="1"/>
</dbReference>
<dbReference type="InterPro" id="IPR050710">
    <property type="entry name" value="Band7/mec-2_domain"/>
</dbReference>
<dbReference type="AlphaFoldDB" id="A0A811MYW3"/>
<dbReference type="OrthoDB" id="434619at2759"/>
<feature type="chain" id="PRO_5032645109" evidence="1">
    <location>
        <begin position="22"/>
        <end position="195"/>
    </location>
</feature>
<proteinExistence type="predicted"/>
<dbReference type="EMBL" id="CAJGYO010000003">
    <property type="protein sequence ID" value="CAD6218172.1"/>
    <property type="molecule type" value="Genomic_DNA"/>
</dbReference>
<evidence type="ECO:0000256" key="1">
    <source>
        <dbReference type="SAM" id="SignalP"/>
    </source>
</evidence>
<evidence type="ECO:0000313" key="3">
    <source>
        <dbReference type="Proteomes" id="UP000604825"/>
    </source>
</evidence>
<dbReference type="PANTHER" id="PTHR43327:SF11">
    <property type="entry name" value="HYPERSENSITIVE-INDUCED RESPONSE PROTEIN 4"/>
    <property type="match status" value="1"/>
</dbReference>
<name>A0A811MYW3_9POAL</name>
<keyword evidence="1" id="KW-0732">Signal</keyword>
<protein>
    <submittedName>
        <fullName evidence="2">Uncharacterized protein</fullName>
    </submittedName>
</protein>